<evidence type="ECO:0000313" key="3">
    <source>
        <dbReference type="WBParaSite" id="TMUE_0000000973.1"/>
    </source>
</evidence>
<organism evidence="2 3">
    <name type="scientific">Trichuris muris</name>
    <name type="common">Mouse whipworm</name>
    <dbReference type="NCBI Taxonomy" id="70415"/>
    <lineage>
        <taxon>Eukaryota</taxon>
        <taxon>Metazoa</taxon>
        <taxon>Ecdysozoa</taxon>
        <taxon>Nematoda</taxon>
        <taxon>Enoplea</taxon>
        <taxon>Dorylaimia</taxon>
        <taxon>Trichinellida</taxon>
        <taxon>Trichuridae</taxon>
        <taxon>Trichuris</taxon>
    </lineage>
</organism>
<dbReference type="Proteomes" id="UP000046395">
    <property type="component" value="Unassembled WGS sequence"/>
</dbReference>
<evidence type="ECO:0000256" key="1">
    <source>
        <dbReference type="SAM" id="MobiDB-lite"/>
    </source>
</evidence>
<accession>A0A5S6Q178</accession>
<reference evidence="2" key="2">
    <citation type="submission" date="2014-03" db="EMBL/GenBank/DDBJ databases">
        <title>The whipworm genome and dual-species transcriptomics of an intimate host-pathogen interaction.</title>
        <authorList>
            <person name="Foth B.J."/>
            <person name="Tsai I.J."/>
            <person name="Reid A.J."/>
            <person name="Bancroft A.J."/>
            <person name="Nichol S."/>
            <person name="Tracey A."/>
            <person name="Holroyd N."/>
            <person name="Cotton J.A."/>
            <person name="Stanley E.J."/>
            <person name="Zarowiecki M."/>
            <person name="Liu J.Z."/>
            <person name="Huckvale T."/>
            <person name="Cooper P.J."/>
            <person name="Grencis R.K."/>
            <person name="Berriman M."/>
        </authorList>
    </citation>
    <scope>NUCLEOTIDE SEQUENCE [LARGE SCALE GENOMIC DNA]</scope>
    <source>
        <strain evidence="2">Edinburgh</strain>
    </source>
</reference>
<sequence>MPSPRPTPKSSYDGPVVGSDRTNSFAEAAHRRIRSEFAGDHPTLWRFIDGLRKVQAGRVKEHEDYVRGEQPQPKRLRYRLADRRILAIVRRTTYSATLTVVASTDPSDALQPHSEDRWAKGKSAEVVRDRITTFAQNSDRILRCAALAKLLVRSLSTTGPS</sequence>
<name>A0A5S6Q178_TRIMR</name>
<proteinExistence type="predicted"/>
<protein>
    <submittedName>
        <fullName evidence="3 4">Uncharacterized protein</fullName>
    </submittedName>
</protein>
<dbReference type="WBParaSite" id="TMUE_0000000973.1">
    <property type="protein sequence ID" value="TMUE_0000000973.1"/>
    <property type="gene ID" value="WBGene00296891"/>
</dbReference>
<reference evidence="3 4" key="3">
    <citation type="submission" date="2019-12" db="UniProtKB">
        <authorList>
            <consortium name="WormBaseParasite"/>
        </authorList>
    </citation>
    <scope>IDENTIFICATION</scope>
</reference>
<reference evidence="2" key="1">
    <citation type="submission" date="2013-11" db="EMBL/GenBank/DDBJ databases">
        <authorList>
            <person name="Aslett M."/>
        </authorList>
    </citation>
    <scope>NUCLEOTIDE SEQUENCE [LARGE SCALE GENOMIC DNA]</scope>
    <source>
        <strain evidence="2">Edinburgh</strain>
    </source>
</reference>
<evidence type="ECO:0000313" key="2">
    <source>
        <dbReference type="Proteomes" id="UP000046395"/>
    </source>
</evidence>
<feature type="region of interest" description="Disordered" evidence="1">
    <location>
        <begin position="1"/>
        <end position="21"/>
    </location>
</feature>
<evidence type="ECO:0000313" key="4">
    <source>
        <dbReference type="WBParaSite" id="TMUE_2000008358.1"/>
    </source>
</evidence>
<keyword evidence="2" id="KW-1185">Reference proteome</keyword>
<dbReference type="AlphaFoldDB" id="A0A5S6Q178"/>
<dbReference type="WBParaSite" id="TMUE_2000008358.1">
    <property type="protein sequence ID" value="TMUE_2000008358.1"/>
    <property type="gene ID" value="WBGene00300244"/>
</dbReference>